<evidence type="ECO:0000256" key="6">
    <source>
        <dbReference type="SAM" id="Phobius"/>
    </source>
</evidence>
<feature type="domain" description="Cytochrome C biogenesis protein transmembrane" evidence="7">
    <location>
        <begin position="10"/>
        <end position="173"/>
    </location>
</feature>
<keyword evidence="4 6" id="KW-1133">Transmembrane helix</keyword>
<evidence type="ECO:0000313" key="9">
    <source>
        <dbReference type="Proteomes" id="UP000034803"/>
    </source>
</evidence>
<feature type="transmembrane region" description="Helical" evidence="6">
    <location>
        <begin position="44"/>
        <end position="67"/>
    </location>
</feature>
<dbReference type="PATRIC" id="fig|1618586.3.peg.835"/>
<reference evidence="8 9" key="1">
    <citation type="journal article" date="2015" name="Nature">
        <title>rRNA introns, odd ribosomes, and small enigmatic genomes across a large radiation of phyla.</title>
        <authorList>
            <person name="Brown C.T."/>
            <person name="Hug L.A."/>
            <person name="Thomas B.C."/>
            <person name="Sharon I."/>
            <person name="Castelle C.J."/>
            <person name="Singh A."/>
            <person name="Wilkins M.J."/>
            <person name="Williams K.H."/>
            <person name="Banfield J.F."/>
        </authorList>
    </citation>
    <scope>NUCLEOTIDE SEQUENCE [LARGE SCALE GENOMIC DNA]</scope>
</reference>
<name>A0A0F9YWY8_9BACT</name>
<protein>
    <submittedName>
        <fullName evidence="8">Cytochrome c biogenesis protein transmembrane region</fullName>
    </submittedName>
</protein>
<organism evidence="8 9">
    <name type="scientific">Candidatus Woesebacteria bacterium GW2011_GWC2_31_9</name>
    <dbReference type="NCBI Taxonomy" id="1618586"/>
    <lineage>
        <taxon>Bacteria</taxon>
        <taxon>Candidatus Woeseibacteriota</taxon>
    </lineage>
</organism>
<dbReference type="Pfam" id="PF02683">
    <property type="entry name" value="DsbD_TM"/>
    <property type="match status" value="1"/>
</dbReference>
<keyword evidence="3 6" id="KW-0812">Transmembrane</keyword>
<dbReference type="AlphaFoldDB" id="A0A0F9YWY8"/>
<evidence type="ECO:0000256" key="4">
    <source>
        <dbReference type="ARBA" id="ARBA00022989"/>
    </source>
</evidence>
<feature type="transmembrane region" description="Helical" evidence="6">
    <location>
        <begin position="6"/>
        <end position="32"/>
    </location>
</feature>
<dbReference type="GO" id="GO:0017004">
    <property type="term" value="P:cytochrome complex assembly"/>
    <property type="evidence" value="ECO:0007669"/>
    <property type="project" value="InterPro"/>
</dbReference>
<proteinExistence type="inferred from homology"/>
<comment type="similarity">
    <text evidence="2">Belongs to the DsbD family.</text>
</comment>
<dbReference type="InterPro" id="IPR003834">
    <property type="entry name" value="Cyt_c_assmbl_TM_dom"/>
</dbReference>
<feature type="transmembrane region" description="Helical" evidence="6">
    <location>
        <begin position="79"/>
        <end position="98"/>
    </location>
</feature>
<dbReference type="PANTHER" id="PTHR31272">
    <property type="entry name" value="CYTOCHROME C-TYPE BIOGENESIS PROTEIN HI_1454-RELATED"/>
    <property type="match status" value="1"/>
</dbReference>
<feature type="transmembrane region" description="Helical" evidence="6">
    <location>
        <begin position="155"/>
        <end position="175"/>
    </location>
</feature>
<evidence type="ECO:0000256" key="5">
    <source>
        <dbReference type="ARBA" id="ARBA00023136"/>
    </source>
</evidence>
<dbReference type="Proteomes" id="UP000034803">
    <property type="component" value="Unassembled WGS sequence"/>
</dbReference>
<dbReference type="PANTHER" id="PTHR31272:SF9">
    <property type="entry name" value="BLL1027 PROTEIN"/>
    <property type="match status" value="1"/>
</dbReference>
<keyword evidence="5 6" id="KW-0472">Membrane</keyword>
<evidence type="ECO:0000256" key="3">
    <source>
        <dbReference type="ARBA" id="ARBA00022692"/>
    </source>
</evidence>
<comment type="caution">
    <text evidence="8">The sequence shown here is derived from an EMBL/GenBank/DDBJ whole genome shotgun (WGS) entry which is preliminary data.</text>
</comment>
<evidence type="ECO:0000256" key="1">
    <source>
        <dbReference type="ARBA" id="ARBA00004141"/>
    </source>
</evidence>
<dbReference type="InterPro" id="IPR051790">
    <property type="entry name" value="Cytochrome_c-biogenesis_DsbD"/>
</dbReference>
<evidence type="ECO:0000256" key="2">
    <source>
        <dbReference type="ARBA" id="ARBA00006143"/>
    </source>
</evidence>
<feature type="transmembrane region" description="Helical" evidence="6">
    <location>
        <begin position="261"/>
        <end position="278"/>
    </location>
</feature>
<sequence>MDLLVSASFIAAFLAGIAALFAPCCITVLLPTYFASIFKQKRKVFFMTFIFLLGLLTVFIPIGLGISAISQTLRDYHDLIFISGGFFILILGTLLTLGKQFSFSSIVHPKLKNYDIFSVFMLGIFSGIATTCCAPVLAGVLALSAISGSYILGSLYTLTYVLGMVTPLFILSAYLDRVNFTDKFFAFRKPITFNIFKFKITNTIANLFSGLMFLLIGIVILYLAFSDKLTMQNDYQLSVNIFIAQITKIIGNFTKFIPESVWGFIFSGIFILLIIKAFKEFKKGGDL</sequence>
<dbReference type="GO" id="GO:0016020">
    <property type="term" value="C:membrane"/>
    <property type="evidence" value="ECO:0007669"/>
    <property type="project" value="UniProtKB-SubCell"/>
</dbReference>
<accession>A0A0F9YWY8</accession>
<feature type="transmembrane region" description="Helical" evidence="6">
    <location>
        <begin position="119"/>
        <end position="143"/>
    </location>
</feature>
<gene>
    <name evidence="8" type="ORF">UR21_C0019G0002</name>
</gene>
<dbReference type="EMBL" id="LBOI01000019">
    <property type="protein sequence ID" value="KKP30956.1"/>
    <property type="molecule type" value="Genomic_DNA"/>
</dbReference>
<evidence type="ECO:0000313" key="8">
    <source>
        <dbReference type="EMBL" id="KKP30956.1"/>
    </source>
</evidence>
<comment type="subcellular location">
    <subcellularLocation>
        <location evidence="1">Membrane</location>
        <topology evidence="1">Multi-pass membrane protein</topology>
    </subcellularLocation>
</comment>
<evidence type="ECO:0000259" key="7">
    <source>
        <dbReference type="Pfam" id="PF02683"/>
    </source>
</evidence>
<feature type="transmembrane region" description="Helical" evidence="6">
    <location>
        <begin position="204"/>
        <end position="225"/>
    </location>
</feature>